<comment type="caution">
    <text evidence="1">The sequence shown here is derived from an EMBL/GenBank/DDBJ whole genome shotgun (WGS) entry which is preliminary data.</text>
</comment>
<dbReference type="AlphaFoldDB" id="A0A9D1TVC9"/>
<sequence length="65" mass="7452">EAISDFSLNFPANLEIEVWDTESNSDLRDLFTRYFHEQDFEISILLSDAGIQQILTATVKDSITQ</sequence>
<reference evidence="1" key="2">
    <citation type="submission" date="2021-04" db="EMBL/GenBank/DDBJ databases">
        <authorList>
            <person name="Gilroy R."/>
        </authorList>
    </citation>
    <scope>NUCLEOTIDE SEQUENCE</scope>
    <source>
        <strain evidence="1">CHK160-9182</strain>
    </source>
</reference>
<evidence type="ECO:0000313" key="1">
    <source>
        <dbReference type="EMBL" id="HIW07712.1"/>
    </source>
</evidence>
<evidence type="ECO:0000313" key="2">
    <source>
        <dbReference type="Proteomes" id="UP000823934"/>
    </source>
</evidence>
<name>A0A9D1TVC9_9GAMM</name>
<gene>
    <name evidence="1" type="ORF">H9889_10400</name>
</gene>
<dbReference type="EMBL" id="DXHP01000228">
    <property type="protein sequence ID" value="HIW07712.1"/>
    <property type="molecule type" value="Genomic_DNA"/>
</dbReference>
<feature type="non-terminal residue" evidence="1">
    <location>
        <position position="1"/>
    </location>
</feature>
<accession>A0A9D1TVC9</accession>
<dbReference type="Proteomes" id="UP000823934">
    <property type="component" value="Unassembled WGS sequence"/>
</dbReference>
<proteinExistence type="predicted"/>
<reference evidence="1" key="1">
    <citation type="journal article" date="2021" name="PeerJ">
        <title>Extensive microbial diversity within the chicken gut microbiome revealed by metagenomics and culture.</title>
        <authorList>
            <person name="Gilroy R."/>
            <person name="Ravi A."/>
            <person name="Getino M."/>
            <person name="Pursley I."/>
            <person name="Horton D.L."/>
            <person name="Alikhan N.F."/>
            <person name="Baker D."/>
            <person name="Gharbi K."/>
            <person name="Hall N."/>
            <person name="Watson M."/>
            <person name="Adriaenssens E.M."/>
            <person name="Foster-Nyarko E."/>
            <person name="Jarju S."/>
            <person name="Secka A."/>
            <person name="Antonio M."/>
            <person name="Oren A."/>
            <person name="Chaudhuri R.R."/>
            <person name="La Ragione R."/>
            <person name="Hildebrand F."/>
            <person name="Pallen M.J."/>
        </authorList>
    </citation>
    <scope>NUCLEOTIDE SEQUENCE</scope>
    <source>
        <strain evidence="1">CHK160-9182</strain>
    </source>
</reference>
<organism evidence="1 2">
    <name type="scientific">Candidatus Ignatzschineria merdigallinarum</name>
    <dbReference type="NCBI Taxonomy" id="2838621"/>
    <lineage>
        <taxon>Bacteria</taxon>
        <taxon>Pseudomonadati</taxon>
        <taxon>Pseudomonadota</taxon>
        <taxon>Gammaproteobacteria</taxon>
        <taxon>Cardiobacteriales</taxon>
        <taxon>Ignatzschineriaceae</taxon>
        <taxon>Ignatzschineria</taxon>
    </lineage>
</organism>
<protein>
    <submittedName>
        <fullName evidence="1">Uncharacterized protein</fullName>
    </submittedName>
</protein>